<dbReference type="PANTHER" id="PTHR42788">
    <property type="entry name" value="TAURINE IMPORT ATP-BINDING PROTEIN-RELATED"/>
    <property type="match status" value="1"/>
</dbReference>
<evidence type="ECO:0000256" key="3">
    <source>
        <dbReference type="ARBA" id="ARBA00022741"/>
    </source>
</evidence>
<evidence type="ECO:0000256" key="2">
    <source>
        <dbReference type="ARBA" id="ARBA00022448"/>
    </source>
</evidence>
<dbReference type="PANTHER" id="PTHR42788:SF19">
    <property type="entry name" value="ALIPHATIC SULFONATES IMPORT ATP-BINDING PROTEIN SSUB 2"/>
    <property type="match status" value="1"/>
</dbReference>
<dbReference type="SUPFAM" id="SSF52540">
    <property type="entry name" value="P-loop containing nucleoside triphosphate hydrolases"/>
    <property type="match status" value="1"/>
</dbReference>
<dbReference type="GO" id="GO:0016887">
    <property type="term" value="F:ATP hydrolysis activity"/>
    <property type="evidence" value="ECO:0007669"/>
    <property type="project" value="InterPro"/>
</dbReference>
<keyword evidence="2" id="KW-0813">Transport</keyword>
<keyword evidence="3" id="KW-0547">Nucleotide-binding</keyword>
<dbReference type="PATRIC" id="fig|1549748.8.peg.790"/>
<dbReference type="RefSeq" id="WP_046507964.1">
    <property type="nucleotide sequence ID" value="NZ_LANI01000019.1"/>
</dbReference>
<comment type="caution">
    <text evidence="6">The sequence shown here is derived from an EMBL/GenBank/DDBJ whole genome shotgun (WGS) entry which is preliminary data.</text>
</comment>
<proteinExistence type="inferred from homology"/>
<dbReference type="Proteomes" id="UP000034491">
    <property type="component" value="Unassembled WGS sequence"/>
</dbReference>
<reference evidence="6 7" key="1">
    <citation type="submission" date="2015-03" db="EMBL/GenBank/DDBJ databases">
        <title>Genome sequence of Kiloniella sp. P1-1, isolated from the gut microflora of Pacific white shrimp, Penaeus vannamei.</title>
        <authorList>
            <person name="Shao Z."/>
            <person name="Wang L."/>
            <person name="Li X."/>
        </authorList>
    </citation>
    <scope>NUCLEOTIDE SEQUENCE [LARGE SCALE GENOMIC DNA]</scope>
    <source>
        <strain evidence="6 7">P1-1</strain>
    </source>
</reference>
<evidence type="ECO:0000256" key="4">
    <source>
        <dbReference type="ARBA" id="ARBA00022840"/>
    </source>
</evidence>
<evidence type="ECO:0000259" key="5">
    <source>
        <dbReference type="PROSITE" id="PS50893"/>
    </source>
</evidence>
<dbReference type="InterPro" id="IPR050166">
    <property type="entry name" value="ABC_transporter_ATP-bind"/>
</dbReference>
<dbReference type="EMBL" id="LANI01000019">
    <property type="protein sequence ID" value="KKJ76401.1"/>
    <property type="molecule type" value="Genomic_DNA"/>
</dbReference>
<keyword evidence="7" id="KW-1185">Reference proteome</keyword>
<dbReference type="Pfam" id="PF00005">
    <property type="entry name" value="ABC_tran"/>
    <property type="match status" value="1"/>
</dbReference>
<comment type="similarity">
    <text evidence="1">Belongs to the ABC transporter superfamily.</text>
</comment>
<name>A0A0M2R410_9PROT</name>
<dbReference type="InterPro" id="IPR003593">
    <property type="entry name" value="AAA+_ATPase"/>
</dbReference>
<evidence type="ECO:0000313" key="7">
    <source>
        <dbReference type="Proteomes" id="UP000034491"/>
    </source>
</evidence>
<dbReference type="STRING" id="1549748.WH95_13010"/>
<evidence type="ECO:0000256" key="1">
    <source>
        <dbReference type="ARBA" id="ARBA00005417"/>
    </source>
</evidence>
<feature type="domain" description="ABC transporter" evidence="5">
    <location>
        <begin position="8"/>
        <end position="235"/>
    </location>
</feature>
<protein>
    <recommendedName>
        <fullName evidence="5">ABC transporter domain-containing protein</fullName>
    </recommendedName>
</protein>
<dbReference type="SMART" id="SM00382">
    <property type="entry name" value="AAA"/>
    <property type="match status" value="1"/>
</dbReference>
<dbReference type="Gene3D" id="3.40.50.300">
    <property type="entry name" value="P-loop containing nucleotide triphosphate hydrolases"/>
    <property type="match status" value="1"/>
</dbReference>
<dbReference type="GO" id="GO:0005524">
    <property type="term" value="F:ATP binding"/>
    <property type="evidence" value="ECO:0007669"/>
    <property type="project" value="UniProtKB-KW"/>
</dbReference>
<sequence>MPSPENSVHIQDLSLSYQEKQVFKNFSHCLKGGKWNVLLGRSGVGKSSLLKAIAGLLSPSSYQGTIKADDGSILSGQVSWMTQDALLLPWLSVLQNVLIGNKLRQLSGTSAISETKAKSLLSDLGLVSYLDMKPDNLSGGMRQRTALARTLLEDRPIVLLDEPFSALDAMTRSEMHDLTSHYLTNKTVVMITHDPLEALKLADIVYILKGPTITRAEVFIPSSCPPRDTKNQSLLEEHDILMGQLSDCKAPS</sequence>
<organism evidence="6 7">
    <name type="scientific">Kiloniella litopenaei</name>
    <dbReference type="NCBI Taxonomy" id="1549748"/>
    <lineage>
        <taxon>Bacteria</taxon>
        <taxon>Pseudomonadati</taxon>
        <taxon>Pseudomonadota</taxon>
        <taxon>Alphaproteobacteria</taxon>
        <taxon>Rhodospirillales</taxon>
        <taxon>Kiloniellaceae</taxon>
        <taxon>Kiloniella</taxon>
    </lineage>
</organism>
<accession>A0A0M2R410</accession>
<dbReference type="InterPro" id="IPR027417">
    <property type="entry name" value="P-loop_NTPase"/>
</dbReference>
<evidence type="ECO:0000313" key="6">
    <source>
        <dbReference type="EMBL" id="KKJ76401.1"/>
    </source>
</evidence>
<dbReference type="PROSITE" id="PS50893">
    <property type="entry name" value="ABC_TRANSPORTER_2"/>
    <property type="match status" value="1"/>
</dbReference>
<dbReference type="InterPro" id="IPR003439">
    <property type="entry name" value="ABC_transporter-like_ATP-bd"/>
</dbReference>
<dbReference type="AlphaFoldDB" id="A0A0M2R410"/>
<gene>
    <name evidence="6" type="ORF">WH95_13010</name>
</gene>
<keyword evidence="4" id="KW-0067">ATP-binding</keyword>